<dbReference type="Proteomes" id="UP001172159">
    <property type="component" value="Unassembled WGS sequence"/>
</dbReference>
<evidence type="ECO:0000256" key="1">
    <source>
        <dbReference type="SAM" id="MobiDB-lite"/>
    </source>
</evidence>
<sequence length="273" mass="31092">MADQPPPQLTLYSFDCPDPKTPHQKRNSLSPFVSKLQFRLRHAGISYVDAAGSKPAAPRGKIPYVKFAEDGKVVGDTGFIVRELAQRGLLISPNDSLEKGSKTVRGEDYSLKIMVEGHLYWFLMYERWKENYPLLVAAGPFAHLRFGLRRLATKGLQGFLRGTLYFQGVGRYSFEEVGVFMREGVEVLGGYARRSYEKMGEDKGVFWILGGKEATEADFSCWGFLVGVLVLKFQPVLRRLVMEHEALVEYVRRSHDRYFGDYRDFEQLLKEGG</sequence>
<dbReference type="InterPro" id="IPR012336">
    <property type="entry name" value="Thioredoxin-like_fold"/>
</dbReference>
<reference evidence="3" key="1">
    <citation type="submission" date="2023-06" db="EMBL/GenBank/DDBJ databases">
        <title>Genome-scale phylogeny and comparative genomics of the fungal order Sordariales.</title>
        <authorList>
            <consortium name="Lawrence Berkeley National Laboratory"/>
            <person name="Hensen N."/>
            <person name="Bonometti L."/>
            <person name="Westerberg I."/>
            <person name="Brannstrom I.O."/>
            <person name="Guillou S."/>
            <person name="Cros-Aarteil S."/>
            <person name="Calhoun S."/>
            <person name="Haridas S."/>
            <person name="Kuo A."/>
            <person name="Mondo S."/>
            <person name="Pangilinan J."/>
            <person name="Riley R."/>
            <person name="Labutti K."/>
            <person name="Andreopoulos B."/>
            <person name="Lipzen A."/>
            <person name="Chen C."/>
            <person name="Yanf M."/>
            <person name="Daum C."/>
            <person name="Ng V."/>
            <person name="Clum A."/>
            <person name="Steindorff A."/>
            <person name="Ohm R."/>
            <person name="Martin F."/>
            <person name="Silar P."/>
            <person name="Natvig D."/>
            <person name="Lalanne C."/>
            <person name="Gautier V."/>
            <person name="Ament-Velasquez S.L."/>
            <person name="Kruys A."/>
            <person name="Hutchinson M.I."/>
            <person name="Powell A.J."/>
            <person name="Barry K."/>
            <person name="Miller A.N."/>
            <person name="Grigoriev I.V."/>
            <person name="Debuchy R."/>
            <person name="Gladieux P."/>
            <person name="Thoren M.H."/>
            <person name="Johannesson H."/>
        </authorList>
    </citation>
    <scope>NUCLEOTIDE SEQUENCE</scope>
    <source>
        <strain evidence="3">CBS 540.89</strain>
    </source>
</reference>
<gene>
    <name evidence="3" type="ORF">B0T21DRAFT_412741</name>
</gene>
<dbReference type="EMBL" id="JAUKTV010000008">
    <property type="protein sequence ID" value="KAK0732567.1"/>
    <property type="molecule type" value="Genomic_DNA"/>
</dbReference>
<comment type="caution">
    <text evidence="3">The sequence shown here is derived from an EMBL/GenBank/DDBJ whole genome shotgun (WGS) entry which is preliminary data.</text>
</comment>
<protein>
    <recommendedName>
        <fullName evidence="2">Thioredoxin-like fold domain-containing protein</fullName>
    </recommendedName>
</protein>
<dbReference type="GO" id="GO:0005737">
    <property type="term" value="C:cytoplasm"/>
    <property type="evidence" value="ECO:0007669"/>
    <property type="project" value="TreeGrafter"/>
</dbReference>
<keyword evidence="4" id="KW-1185">Reference proteome</keyword>
<evidence type="ECO:0000259" key="2">
    <source>
        <dbReference type="Pfam" id="PF17172"/>
    </source>
</evidence>
<feature type="region of interest" description="Disordered" evidence="1">
    <location>
        <begin position="1"/>
        <end position="27"/>
    </location>
</feature>
<dbReference type="PANTHER" id="PTHR12289">
    <property type="entry name" value="METAXIN RELATED"/>
    <property type="match status" value="1"/>
</dbReference>
<accession>A0AA40BE33</accession>
<name>A0AA40BE33_9PEZI</name>
<evidence type="ECO:0000313" key="4">
    <source>
        <dbReference type="Proteomes" id="UP001172159"/>
    </source>
</evidence>
<feature type="domain" description="Thioredoxin-like fold" evidence="2">
    <location>
        <begin position="31"/>
        <end position="130"/>
    </location>
</feature>
<dbReference type="InterPro" id="IPR050931">
    <property type="entry name" value="Mito_Protein_Transport_Metaxin"/>
</dbReference>
<dbReference type="AlphaFoldDB" id="A0AA40BE33"/>
<proteinExistence type="predicted"/>
<organism evidence="3 4">
    <name type="scientific">Apiosordaria backusii</name>
    <dbReference type="NCBI Taxonomy" id="314023"/>
    <lineage>
        <taxon>Eukaryota</taxon>
        <taxon>Fungi</taxon>
        <taxon>Dikarya</taxon>
        <taxon>Ascomycota</taxon>
        <taxon>Pezizomycotina</taxon>
        <taxon>Sordariomycetes</taxon>
        <taxon>Sordariomycetidae</taxon>
        <taxon>Sordariales</taxon>
        <taxon>Lasiosphaeriaceae</taxon>
        <taxon>Apiosordaria</taxon>
    </lineage>
</organism>
<dbReference type="PANTHER" id="PTHR12289:SF41">
    <property type="entry name" value="FAILED AXON CONNECTIONS-RELATED"/>
    <property type="match status" value="1"/>
</dbReference>
<evidence type="ECO:0000313" key="3">
    <source>
        <dbReference type="EMBL" id="KAK0732567.1"/>
    </source>
</evidence>
<dbReference type="Pfam" id="PF17172">
    <property type="entry name" value="GST_N_4"/>
    <property type="match status" value="1"/>
</dbReference>